<dbReference type="InterPro" id="IPR050765">
    <property type="entry name" value="Riboflavin_Biosynth_HTPR"/>
</dbReference>
<dbReference type="PANTHER" id="PTHR38011">
    <property type="entry name" value="DIHYDROFOLATE REDUCTASE FAMILY PROTEIN (AFU_ORTHOLOGUE AFUA_8G06820)"/>
    <property type="match status" value="1"/>
</dbReference>
<gene>
    <name evidence="2" type="ORF">UFOPK2373_00082</name>
</gene>
<dbReference type="Pfam" id="PF01872">
    <property type="entry name" value="RibD_C"/>
    <property type="match status" value="1"/>
</dbReference>
<evidence type="ECO:0000259" key="1">
    <source>
        <dbReference type="Pfam" id="PF01872"/>
    </source>
</evidence>
<dbReference type="InterPro" id="IPR024072">
    <property type="entry name" value="DHFR-like_dom_sf"/>
</dbReference>
<proteinExistence type="predicted"/>
<dbReference type="EMBL" id="CAEZXL010000005">
    <property type="protein sequence ID" value="CAB4678489.1"/>
    <property type="molecule type" value="Genomic_DNA"/>
</dbReference>
<dbReference type="InterPro" id="IPR002734">
    <property type="entry name" value="RibDG_C"/>
</dbReference>
<name>A0A6J6MXG1_9ZZZZ</name>
<accession>A0A6J6MXG1</accession>
<dbReference type="GO" id="GO:0008703">
    <property type="term" value="F:5-amino-6-(5-phosphoribosylamino)uracil reductase activity"/>
    <property type="evidence" value="ECO:0007669"/>
    <property type="project" value="InterPro"/>
</dbReference>
<dbReference type="Gene3D" id="3.40.430.10">
    <property type="entry name" value="Dihydrofolate Reductase, subunit A"/>
    <property type="match status" value="1"/>
</dbReference>
<protein>
    <submittedName>
        <fullName evidence="2">Unannotated protein</fullName>
    </submittedName>
</protein>
<dbReference type="SUPFAM" id="SSF53597">
    <property type="entry name" value="Dihydrofolate reductase-like"/>
    <property type="match status" value="1"/>
</dbReference>
<organism evidence="2">
    <name type="scientific">freshwater metagenome</name>
    <dbReference type="NCBI Taxonomy" id="449393"/>
    <lineage>
        <taxon>unclassified sequences</taxon>
        <taxon>metagenomes</taxon>
        <taxon>ecological metagenomes</taxon>
    </lineage>
</organism>
<feature type="domain" description="Bacterial bifunctional deaminase-reductase C-terminal" evidence="1">
    <location>
        <begin position="7"/>
        <end position="169"/>
    </location>
</feature>
<dbReference type="AlphaFoldDB" id="A0A6J6MXG1"/>
<sequence length="178" mass="19699">MNERIFYAAISSDGFIAGPNGDMSWAEKYLATGEDYGYFELVSSSSAILMGRATFDFEIESGVQGPRPLPTYVLTHIPELYEDIQDANVFFTGGEIALVLELIQEKHPGKLFIMGGADTVNQLIEANLIDTMRLFVCPEALGSGVQAFKDDTAYNNFTLINEREYASGIVEEVYQRLA</sequence>
<reference evidence="2" key="1">
    <citation type="submission" date="2020-05" db="EMBL/GenBank/DDBJ databases">
        <authorList>
            <person name="Chiriac C."/>
            <person name="Salcher M."/>
            <person name="Ghai R."/>
            <person name="Kavagutti S V."/>
        </authorList>
    </citation>
    <scope>NUCLEOTIDE SEQUENCE</scope>
</reference>
<dbReference type="GO" id="GO:0009231">
    <property type="term" value="P:riboflavin biosynthetic process"/>
    <property type="evidence" value="ECO:0007669"/>
    <property type="project" value="InterPro"/>
</dbReference>
<dbReference type="PANTHER" id="PTHR38011:SF11">
    <property type="entry name" value="2,5-DIAMINO-6-RIBOSYLAMINO-4(3H)-PYRIMIDINONE 5'-PHOSPHATE REDUCTASE"/>
    <property type="match status" value="1"/>
</dbReference>
<evidence type="ECO:0000313" key="2">
    <source>
        <dbReference type="EMBL" id="CAB4678489.1"/>
    </source>
</evidence>